<evidence type="ECO:0000313" key="2">
    <source>
        <dbReference type="Proteomes" id="UP001165275"/>
    </source>
</evidence>
<accession>A0ABT0KFW5</accession>
<dbReference type="Proteomes" id="UP001165275">
    <property type="component" value="Unassembled WGS sequence"/>
</dbReference>
<dbReference type="EMBL" id="JAGQDC010000016">
    <property type="protein sequence ID" value="MCL1030826.1"/>
    <property type="molecule type" value="Genomic_DNA"/>
</dbReference>
<keyword evidence="2" id="KW-1185">Reference proteome</keyword>
<dbReference type="RefSeq" id="WP_248946922.1">
    <property type="nucleotide sequence ID" value="NZ_CBCSGY010000011.1"/>
</dbReference>
<evidence type="ECO:0000313" key="1">
    <source>
        <dbReference type="EMBL" id="MCL1030826.1"/>
    </source>
</evidence>
<reference evidence="1" key="1">
    <citation type="submission" date="2021-04" db="EMBL/GenBank/DDBJ databases">
        <title>Genome sequence of Serratia sp. arafor3.</title>
        <authorList>
            <person name="Besaury L."/>
        </authorList>
    </citation>
    <scope>NUCLEOTIDE SEQUENCE</scope>
    <source>
        <strain evidence="1">Arafor3</strain>
    </source>
</reference>
<proteinExistence type="predicted"/>
<protein>
    <submittedName>
        <fullName evidence="1">Uncharacterized protein</fullName>
    </submittedName>
</protein>
<organism evidence="1 2">
    <name type="scientific">Serratia silvae</name>
    <dbReference type="NCBI Taxonomy" id="2824122"/>
    <lineage>
        <taxon>Bacteria</taxon>
        <taxon>Pseudomonadati</taxon>
        <taxon>Pseudomonadota</taxon>
        <taxon>Gammaproteobacteria</taxon>
        <taxon>Enterobacterales</taxon>
        <taxon>Yersiniaceae</taxon>
        <taxon>Serratia</taxon>
    </lineage>
</organism>
<sequence length="54" mass="6163">MVWTTHTVFNQPNPLGNGNLFLSDMPPRGQNRLFDLTQQLFDLCDTLLQRAMGV</sequence>
<gene>
    <name evidence="1" type="ORF">KAJ71_17645</name>
</gene>
<name>A0ABT0KFW5_9GAMM</name>
<comment type="caution">
    <text evidence="1">The sequence shown here is derived from an EMBL/GenBank/DDBJ whole genome shotgun (WGS) entry which is preliminary data.</text>
</comment>